<dbReference type="SUPFAM" id="SSF51445">
    <property type="entry name" value="(Trans)glycosidases"/>
    <property type="match status" value="1"/>
</dbReference>
<evidence type="ECO:0000313" key="6">
    <source>
        <dbReference type="Proteomes" id="UP001595998"/>
    </source>
</evidence>
<dbReference type="RefSeq" id="WP_380040618.1">
    <property type="nucleotide sequence ID" value="NZ_JBHSEH010000020.1"/>
</dbReference>
<proteinExistence type="inferred from homology"/>
<protein>
    <submittedName>
        <fullName evidence="5">Beta-N-acetylglucosaminidase domain-containing protein</fullName>
    </submittedName>
</protein>
<dbReference type="EMBL" id="JBHSEH010000020">
    <property type="protein sequence ID" value="MFC4427286.1"/>
    <property type="molecule type" value="Genomic_DNA"/>
</dbReference>
<accession>A0ABV8XQX5</accession>
<evidence type="ECO:0000256" key="2">
    <source>
        <dbReference type="ARBA" id="ARBA00023295"/>
    </source>
</evidence>
<dbReference type="PANTHER" id="PTHR13170:SF16">
    <property type="entry name" value="PROTEIN O-GLCNACASE"/>
    <property type="match status" value="1"/>
</dbReference>
<dbReference type="InterPro" id="IPR017853">
    <property type="entry name" value="GH"/>
</dbReference>
<dbReference type="PANTHER" id="PTHR13170">
    <property type="entry name" value="O-GLCNACASE"/>
    <property type="match status" value="1"/>
</dbReference>
<keyword evidence="6" id="KW-1185">Reference proteome</keyword>
<dbReference type="Pfam" id="PF07555">
    <property type="entry name" value="NAGidase"/>
    <property type="match status" value="1"/>
</dbReference>
<gene>
    <name evidence="5" type="ORF">ACFOZ9_13805</name>
</gene>
<reference evidence="6" key="1">
    <citation type="journal article" date="2019" name="Int. J. Syst. Evol. Microbiol.">
        <title>The Global Catalogue of Microorganisms (GCM) 10K type strain sequencing project: providing services to taxonomists for standard genome sequencing and annotation.</title>
        <authorList>
            <consortium name="The Broad Institute Genomics Platform"/>
            <consortium name="The Broad Institute Genome Sequencing Center for Infectious Disease"/>
            <person name="Wu L."/>
            <person name="Ma J."/>
        </authorList>
    </citation>
    <scope>NUCLEOTIDE SEQUENCE [LARGE SCALE GENOMIC DNA]</scope>
    <source>
        <strain evidence="6">CCUG 56029</strain>
    </source>
</reference>
<evidence type="ECO:0000256" key="3">
    <source>
        <dbReference type="PROSITE-ProRule" id="PRU01353"/>
    </source>
</evidence>
<comment type="caution">
    <text evidence="5">The sequence shown here is derived from an EMBL/GenBank/DDBJ whole genome shotgun (WGS) entry which is preliminary data.</text>
</comment>
<sequence>MLPERRGVIEAFYGRPWAWNERHSMVDFMAEVGFNAYLYAPKNDPVHRNRWQDPYTTVEWTRFGQLAAHARRAGVEFIFGLSALAFRYTDPTHLAVLRAKLRAAQSNGIRSFALLLDDIPSRFENSEDVTAFPDLARAQAWLANELLADVDEAGEFYFCPTEYHGSGNSAYLWALGATMEARVRILWTGPDVCSPAISAADLRGVTDALRRTPALWDNFPVNDLDMQHDPHLAPLTHRSPDLLPASGGYFAAAGALPAASRLALRTTAAYLRRPDRYDPVASFQEAARASTATAQEAAAVMFLADLARRSPLVPRDQALHHSLWPAIDAFWAARGGAPASAGPDVPGRPPPRPVEADEAPLRQTVRDMELHAETLAHLSDAALRRDLAPWTAKLAGWARVAKYALGALDHPHDPRAREYVLEELALVRENFHWVAGDTFDTFARRCVWAAEAQAEGAQP</sequence>
<keyword evidence="1 3" id="KW-0378">Hydrolase</keyword>
<feature type="active site" description="Proton donor" evidence="3">
    <location>
        <position position="118"/>
    </location>
</feature>
<dbReference type="Gene3D" id="3.20.20.80">
    <property type="entry name" value="Glycosidases"/>
    <property type="match status" value="1"/>
</dbReference>
<dbReference type="PROSITE" id="PS52009">
    <property type="entry name" value="GH84"/>
    <property type="match status" value="1"/>
</dbReference>
<evidence type="ECO:0000313" key="5">
    <source>
        <dbReference type="EMBL" id="MFC4427286.1"/>
    </source>
</evidence>
<dbReference type="InterPro" id="IPR051822">
    <property type="entry name" value="Glycosyl_Hydrolase_84"/>
</dbReference>
<dbReference type="Proteomes" id="UP001595998">
    <property type="component" value="Unassembled WGS sequence"/>
</dbReference>
<evidence type="ECO:0000256" key="1">
    <source>
        <dbReference type="ARBA" id="ARBA00022801"/>
    </source>
</evidence>
<name>A0ABV8XQX5_9DEIO</name>
<comment type="similarity">
    <text evidence="3">Belongs to the glycosyl hydrolase 84 family.</text>
</comment>
<feature type="domain" description="GH84" evidence="4">
    <location>
        <begin position="4"/>
        <end position="275"/>
    </location>
</feature>
<evidence type="ECO:0000259" key="4">
    <source>
        <dbReference type="PROSITE" id="PS52009"/>
    </source>
</evidence>
<keyword evidence="2 3" id="KW-0326">Glycosidase</keyword>
<organism evidence="5 6">
    <name type="scientific">Deinococcus navajonensis</name>
    <dbReference type="NCBI Taxonomy" id="309884"/>
    <lineage>
        <taxon>Bacteria</taxon>
        <taxon>Thermotogati</taxon>
        <taxon>Deinococcota</taxon>
        <taxon>Deinococci</taxon>
        <taxon>Deinococcales</taxon>
        <taxon>Deinococcaceae</taxon>
        <taxon>Deinococcus</taxon>
    </lineage>
</organism>
<dbReference type="InterPro" id="IPR011496">
    <property type="entry name" value="O-GlcNAcase_cat"/>
</dbReference>